<dbReference type="InterPro" id="IPR003593">
    <property type="entry name" value="AAA+_ATPase"/>
</dbReference>
<dbReference type="PANTHER" id="PTHR46743">
    <property type="entry name" value="TEICHOIC ACIDS EXPORT ATP-BINDING PROTEIN TAGH"/>
    <property type="match status" value="1"/>
</dbReference>
<proteinExistence type="inferred from homology"/>
<dbReference type="GO" id="GO:0016020">
    <property type="term" value="C:membrane"/>
    <property type="evidence" value="ECO:0007669"/>
    <property type="project" value="InterPro"/>
</dbReference>
<dbReference type="OrthoDB" id="9778870at2"/>
<dbReference type="InterPro" id="IPR027417">
    <property type="entry name" value="P-loop_NTPase"/>
</dbReference>
<evidence type="ECO:0000256" key="4">
    <source>
        <dbReference type="ARBA" id="ARBA00022840"/>
    </source>
</evidence>
<organism evidence="7 8">
    <name type="scientific">Peterkaempfera bronchialis</name>
    <dbReference type="NCBI Taxonomy" id="2126346"/>
    <lineage>
        <taxon>Bacteria</taxon>
        <taxon>Bacillati</taxon>
        <taxon>Actinomycetota</taxon>
        <taxon>Actinomycetes</taxon>
        <taxon>Kitasatosporales</taxon>
        <taxon>Streptomycetaceae</taxon>
        <taxon>Peterkaempfera</taxon>
    </lineage>
</organism>
<feature type="domain" description="ABC transporter" evidence="6">
    <location>
        <begin position="49"/>
        <end position="272"/>
    </location>
</feature>
<dbReference type="Pfam" id="PF00005">
    <property type="entry name" value="ABC_tran"/>
    <property type="match status" value="1"/>
</dbReference>
<gene>
    <name evidence="7" type="ORF">C7M71_022130</name>
</gene>
<dbReference type="InterPro" id="IPR015860">
    <property type="entry name" value="ABC_transpr_TagH-like"/>
</dbReference>
<dbReference type="GO" id="GO:0016887">
    <property type="term" value="F:ATP hydrolysis activity"/>
    <property type="evidence" value="ECO:0007669"/>
    <property type="project" value="InterPro"/>
</dbReference>
<evidence type="ECO:0000256" key="2">
    <source>
        <dbReference type="ARBA" id="ARBA00022448"/>
    </source>
</evidence>
<accession>A0A345T6I4</accession>
<protein>
    <submittedName>
        <fullName evidence="7">ABC transporter ATP-binding protein</fullName>
    </submittedName>
</protein>
<sequence length="279" mass="30371">MSASETVTAGRGPAAPGPPGRGRPWAVQVRDVHITYRVPRDPRANTLRYRLTRPARRRSELVREIKALRGISMDVAHGTVLGVVGANGAGKSTLMRAVAGILPPSGGEIEVHGRISTLLALGVGFNGNLSGRENVVLGGLAAGLNRRQIAERYEQIAAWADLGDFIDMPMKTYSSGMYGRLAFAVSTHMEPDVLLIDEALSAGDAKFKRKSYDKIRELVDQARTIFLVSHAVGTIRDLCDDCVWLHRGRLMMRGDPQQVTAAYIRFQEVGEDAVVLEDV</sequence>
<comment type="similarity">
    <text evidence="1">Belongs to the ABC transporter superfamily.</text>
</comment>
<dbReference type="PROSITE" id="PS50893">
    <property type="entry name" value="ABC_TRANSPORTER_2"/>
    <property type="match status" value="1"/>
</dbReference>
<dbReference type="PANTHER" id="PTHR46743:SF2">
    <property type="entry name" value="TEICHOIC ACIDS EXPORT ATP-BINDING PROTEIN TAGH"/>
    <property type="match status" value="1"/>
</dbReference>
<evidence type="ECO:0000313" key="8">
    <source>
        <dbReference type="Proteomes" id="UP000249340"/>
    </source>
</evidence>
<reference evidence="8" key="1">
    <citation type="submission" date="2018-07" db="EMBL/GenBank/DDBJ databases">
        <title>Streptacidiphilus bronchialis DSM 106435 chromosome.</title>
        <authorList>
            <person name="Batra D."/>
            <person name="Gulvik C.A."/>
        </authorList>
    </citation>
    <scope>NUCLEOTIDE SEQUENCE [LARGE SCALE GENOMIC DNA]</scope>
    <source>
        <strain evidence="8">DSM 106435</strain>
    </source>
</reference>
<dbReference type="EMBL" id="CP031264">
    <property type="protein sequence ID" value="AXI81589.1"/>
    <property type="molecule type" value="Genomic_DNA"/>
</dbReference>
<evidence type="ECO:0000256" key="5">
    <source>
        <dbReference type="SAM" id="MobiDB-lite"/>
    </source>
</evidence>
<dbReference type="InterPro" id="IPR003439">
    <property type="entry name" value="ABC_transporter-like_ATP-bd"/>
</dbReference>
<dbReference type="KEGG" id="stri:C7M71_022130"/>
<feature type="region of interest" description="Disordered" evidence="5">
    <location>
        <begin position="1"/>
        <end position="24"/>
    </location>
</feature>
<evidence type="ECO:0000313" key="7">
    <source>
        <dbReference type="EMBL" id="AXI81589.1"/>
    </source>
</evidence>
<dbReference type="Gene3D" id="3.40.50.300">
    <property type="entry name" value="P-loop containing nucleotide triphosphate hydrolases"/>
    <property type="match status" value="1"/>
</dbReference>
<evidence type="ECO:0000259" key="6">
    <source>
        <dbReference type="PROSITE" id="PS50893"/>
    </source>
</evidence>
<keyword evidence="2" id="KW-0813">Transport</keyword>
<dbReference type="SMART" id="SM00382">
    <property type="entry name" value="AAA"/>
    <property type="match status" value="1"/>
</dbReference>
<dbReference type="CDD" id="cd03220">
    <property type="entry name" value="ABC_KpsT_Wzt"/>
    <property type="match status" value="1"/>
</dbReference>
<dbReference type="Proteomes" id="UP000249340">
    <property type="component" value="Chromosome"/>
</dbReference>
<dbReference type="GO" id="GO:0140359">
    <property type="term" value="F:ABC-type transporter activity"/>
    <property type="evidence" value="ECO:0007669"/>
    <property type="project" value="InterPro"/>
</dbReference>
<dbReference type="AlphaFoldDB" id="A0A345T6I4"/>
<keyword evidence="3" id="KW-0547">Nucleotide-binding</keyword>
<keyword evidence="8" id="KW-1185">Reference proteome</keyword>
<dbReference type="InterPro" id="IPR050683">
    <property type="entry name" value="Bact_Polysacc_Export_ATP-bd"/>
</dbReference>
<dbReference type="SUPFAM" id="SSF52540">
    <property type="entry name" value="P-loop containing nucleoside triphosphate hydrolases"/>
    <property type="match status" value="1"/>
</dbReference>
<name>A0A345T6I4_9ACTN</name>
<evidence type="ECO:0000256" key="3">
    <source>
        <dbReference type="ARBA" id="ARBA00022741"/>
    </source>
</evidence>
<keyword evidence="4 7" id="KW-0067">ATP-binding</keyword>
<evidence type="ECO:0000256" key="1">
    <source>
        <dbReference type="ARBA" id="ARBA00005417"/>
    </source>
</evidence>
<dbReference type="GO" id="GO:0005524">
    <property type="term" value="F:ATP binding"/>
    <property type="evidence" value="ECO:0007669"/>
    <property type="project" value="UniProtKB-KW"/>
</dbReference>